<gene>
    <name evidence="10" type="ORF">ACFQMJ_15775</name>
</gene>
<keyword evidence="5" id="KW-0472">Membrane</keyword>
<evidence type="ECO:0000259" key="9">
    <source>
        <dbReference type="Pfam" id="PF25198"/>
    </source>
</evidence>
<proteinExistence type="inferred from homology"/>
<dbReference type="Proteomes" id="UP001596378">
    <property type="component" value="Unassembled WGS sequence"/>
</dbReference>
<keyword evidence="6" id="KW-0564">Palmitate</keyword>
<reference evidence="11" key="1">
    <citation type="journal article" date="2019" name="Int. J. Syst. Evol. Microbiol.">
        <title>The Global Catalogue of Microorganisms (GCM) 10K type strain sequencing project: providing services to taxonomists for standard genome sequencing and annotation.</title>
        <authorList>
            <consortium name="The Broad Institute Genomics Platform"/>
            <consortium name="The Broad Institute Genome Sequencing Center for Infectious Disease"/>
            <person name="Wu L."/>
            <person name="Ma J."/>
        </authorList>
    </citation>
    <scope>NUCLEOTIDE SEQUENCE [LARGE SCALE GENOMIC DNA]</scope>
    <source>
        <strain evidence="11">KCTC 12907</strain>
    </source>
</reference>
<evidence type="ECO:0000256" key="3">
    <source>
        <dbReference type="ARBA" id="ARBA00022544"/>
    </source>
</evidence>
<evidence type="ECO:0000259" key="8">
    <source>
        <dbReference type="Pfam" id="PF05504"/>
    </source>
</evidence>
<dbReference type="EMBL" id="JBHTAI010000009">
    <property type="protein sequence ID" value="MFC7149985.1"/>
    <property type="molecule type" value="Genomic_DNA"/>
</dbReference>
<feature type="domain" description="Spore germination GerAC-like C-terminal" evidence="8">
    <location>
        <begin position="200"/>
        <end position="368"/>
    </location>
</feature>
<organism evidence="10 11">
    <name type="scientific">Cohnella cellulosilytica</name>
    <dbReference type="NCBI Taxonomy" id="986710"/>
    <lineage>
        <taxon>Bacteria</taxon>
        <taxon>Bacillati</taxon>
        <taxon>Bacillota</taxon>
        <taxon>Bacilli</taxon>
        <taxon>Bacillales</taxon>
        <taxon>Paenibacillaceae</taxon>
        <taxon>Cohnella</taxon>
    </lineage>
</organism>
<dbReference type="Pfam" id="PF25198">
    <property type="entry name" value="Spore_GerAC_N"/>
    <property type="match status" value="1"/>
</dbReference>
<keyword evidence="3" id="KW-0309">Germination</keyword>
<keyword evidence="11" id="KW-1185">Reference proteome</keyword>
<sequence length="371" mass="42289">MKNAVYRIALAVLLLTGLCGCWDQQLLKDERNVSIAGMDNGPEKTLKTTVSIRDITVTESGSKDTSETHTVVARSSKHAQELLDEQVSGKYSNAKMRVLLLGEEMVRNRDVMPYLDVYYRDPRSPLNARVAVAQGKAEDVIRLKKTGTKTIGLQIDDLLRTMEEAALIPKVTIQTLHPLDRGYDFALPYLTIREGMPTMDGIALFDGVRMRGKLDADRSKVYMLLTDSHKKNMRLTMKTQGDKRDNGYDYVTIEVKKARRSLKIAVANDGRIRVNLWLKLRITVIEDPSNHLYKREVMQNLERTLTNHMNEEAAAVIGKMQRSRHDGLGIARRLMSFHPATWKQLDWKEEYPRIPIESQVTLRIINTGIIR</sequence>
<comment type="similarity">
    <text evidence="2">Belongs to the GerABKC lipoprotein family.</text>
</comment>
<protein>
    <submittedName>
        <fullName evidence="10">Ger(X)C family spore germination protein</fullName>
    </submittedName>
</protein>
<evidence type="ECO:0000256" key="1">
    <source>
        <dbReference type="ARBA" id="ARBA00004635"/>
    </source>
</evidence>
<dbReference type="InterPro" id="IPR008844">
    <property type="entry name" value="Spore_GerAC-like"/>
</dbReference>
<dbReference type="Gene3D" id="3.30.300.210">
    <property type="entry name" value="Nutrient germinant receptor protein C, domain 3"/>
    <property type="match status" value="1"/>
</dbReference>
<evidence type="ECO:0000313" key="11">
    <source>
        <dbReference type="Proteomes" id="UP001596378"/>
    </source>
</evidence>
<evidence type="ECO:0000256" key="5">
    <source>
        <dbReference type="ARBA" id="ARBA00023136"/>
    </source>
</evidence>
<dbReference type="PANTHER" id="PTHR35789:SF1">
    <property type="entry name" value="SPORE GERMINATION PROTEIN B3"/>
    <property type="match status" value="1"/>
</dbReference>
<accession>A0ABW2FDI8</accession>
<keyword evidence="7" id="KW-0449">Lipoprotein</keyword>
<evidence type="ECO:0000256" key="6">
    <source>
        <dbReference type="ARBA" id="ARBA00023139"/>
    </source>
</evidence>
<comment type="subcellular location">
    <subcellularLocation>
        <location evidence="1">Membrane</location>
        <topology evidence="1">Lipid-anchor</topology>
    </subcellularLocation>
</comment>
<keyword evidence="4" id="KW-0732">Signal</keyword>
<evidence type="ECO:0000313" key="10">
    <source>
        <dbReference type="EMBL" id="MFC7149985.1"/>
    </source>
</evidence>
<dbReference type="InterPro" id="IPR046953">
    <property type="entry name" value="Spore_GerAC-like_C"/>
</dbReference>
<dbReference type="PANTHER" id="PTHR35789">
    <property type="entry name" value="SPORE GERMINATION PROTEIN B3"/>
    <property type="match status" value="1"/>
</dbReference>
<name>A0ABW2FDI8_9BACL</name>
<comment type="caution">
    <text evidence="10">The sequence shown here is derived from an EMBL/GenBank/DDBJ whole genome shotgun (WGS) entry which is preliminary data.</text>
</comment>
<evidence type="ECO:0000256" key="2">
    <source>
        <dbReference type="ARBA" id="ARBA00007886"/>
    </source>
</evidence>
<dbReference type="InterPro" id="IPR038501">
    <property type="entry name" value="Spore_GerAC_C_sf"/>
</dbReference>
<dbReference type="Pfam" id="PF05504">
    <property type="entry name" value="Spore_GerAC"/>
    <property type="match status" value="1"/>
</dbReference>
<evidence type="ECO:0000256" key="7">
    <source>
        <dbReference type="ARBA" id="ARBA00023288"/>
    </source>
</evidence>
<dbReference type="RefSeq" id="WP_378046313.1">
    <property type="nucleotide sequence ID" value="NZ_JBHMDN010000010.1"/>
</dbReference>
<dbReference type="PROSITE" id="PS51257">
    <property type="entry name" value="PROKAR_LIPOPROTEIN"/>
    <property type="match status" value="1"/>
</dbReference>
<dbReference type="NCBIfam" id="TIGR02887">
    <property type="entry name" value="spore_ger_x_C"/>
    <property type="match status" value="1"/>
</dbReference>
<dbReference type="InterPro" id="IPR057336">
    <property type="entry name" value="GerAC_N"/>
</dbReference>
<feature type="domain" description="Spore germination protein N-terminal" evidence="9">
    <location>
        <begin position="23"/>
        <end position="192"/>
    </location>
</feature>
<evidence type="ECO:0000256" key="4">
    <source>
        <dbReference type="ARBA" id="ARBA00022729"/>
    </source>
</evidence>